<keyword evidence="5" id="KW-1185">Reference proteome</keyword>
<evidence type="ECO:0000256" key="1">
    <source>
        <dbReference type="ARBA" id="ARBA00022553"/>
    </source>
</evidence>
<dbReference type="PANTHER" id="PTHR44591:SF24">
    <property type="entry name" value="PROTEIN-GLUTAMATE METHYLESTERASE_PROTEIN-GLUTAMINE GLUTAMINASE 1"/>
    <property type="match status" value="1"/>
</dbReference>
<evidence type="ECO:0000259" key="3">
    <source>
        <dbReference type="PROSITE" id="PS50110"/>
    </source>
</evidence>
<dbReference type="Gene3D" id="3.40.50.2300">
    <property type="match status" value="1"/>
</dbReference>
<comment type="caution">
    <text evidence="4">The sequence shown here is derived from an EMBL/GenBank/DDBJ whole genome shotgun (WGS) entry which is preliminary data.</text>
</comment>
<sequence>MTAFPGEASFAFPTRDGTVRLRARASGFAAPPAIGDPDIDRVTALASVRGVEERASGVSTDTSDQILNGARVLVVEDEAAISMLLEDMLLDFGCDVVGPAARLSTALEMAEKETFAVAILDVNVAGEPIYPVAEAVVRRGLPLVFSTGYGGAGIREPFRDRPVVQKPFSQQDLKRTLIAAIQGATTA</sequence>
<proteinExistence type="predicted"/>
<dbReference type="PROSITE" id="PS50110">
    <property type="entry name" value="RESPONSE_REGULATORY"/>
    <property type="match status" value="1"/>
</dbReference>
<evidence type="ECO:0000313" key="4">
    <source>
        <dbReference type="EMBL" id="GJE00113.1"/>
    </source>
</evidence>
<name>A0ABQ4SDW7_9HYPH</name>
<dbReference type="SMART" id="SM00448">
    <property type="entry name" value="REC"/>
    <property type="match status" value="1"/>
</dbReference>
<dbReference type="Proteomes" id="UP001055153">
    <property type="component" value="Unassembled WGS sequence"/>
</dbReference>
<dbReference type="SUPFAM" id="SSF52172">
    <property type="entry name" value="CheY-like"/>
    <property type="match status" value="1"/>
</dbReference>
<accession>A0ABQ4SDW7</accession>
<dbReference type="EMBL" id="BPQQ01000022">
    <property type="protein sequence ID" value="GJE00113.1"/>
    <property type="molecule type" value="Genomic_DNA"/>
</dbReference>
<organism evidence="4 5">
    <name type="scientific">Methylobacterium isbiliense</name>
    <dbReference type="NCBI Taxonomy" id="315478"/>
    <lineage>
        <taxon>Bacteria</taxon>
        <taxon>Pseudomonadati</taxon>
        <taxon>Pseudomonadota</taxon>
        <taxon>Alphaproteobacteria</taxon>
        <taxon>Hyphomicrobiales</taxon>
        <taxon>Methylobacteriaceae</taxon>
        <taxon>Methylobacterium</taxon>
    </lineage>
</organism>
<dbReference type="InterPro" id="IPR011006">
    <property type="entry name" value="CheY-like_superfamily"/>
</dbReference>
<keyword evidence="1 2" id="KW-0597">Phosphoprotein</keyword>
<evidence type="ECO:0000313" key="5">
    <source>
        <dbReference type="Proteomes" id="UP001055153"/>
    </source>
</evidence>
<gene>
    <name evidence="4" type="ORF">GMJLKIPL_2031</name>
</gene>
<dbReference type="PANTHER" id="PTHR44591">
    <property type="entry name" value="STRESS RESPONSE REGULATOR PROTEIN 1"/>
    <property type="match status" value="1"/>
</dbReference>
<feature type="modified residue" description="4-aspartylphosphate" evidence="2">
    <location>
        <position position="121"/>
    </location>
</feature>
<feature type="domain" description="Response regulatory" evidence="3">
    <location>
        <begin position="71"/>
        <end position="181"/>
    </location>
</feature>
<reference evidence="4" key="1">
    <citation type="journal article" date="2021" name="Front. Microbiol.">
        <title>Comprehensive Comparative Genomics and Phenotyping of Methylobacterium Species.</title>
        <authorList>
            <person name="Alessa O."/>
            <person name="Ogura Y."/>
            <person name="Fujitani Y."/>
            <person name="Takami H."/>
            <person name="Hayashi T."/>
            <person name="Sahin N."/>
            <person name="Tani A."/>
        </authorList>
    </citation>
    <scope>NUCLEOTIDE SEQUENCE</scope>
    <source>
        <strain evidence="4">DSM 17168</strain>
    </source>
</reference>
<protein>
    <recommendedName>
        <fullName evidence="3">Response regulatory domain-containing protein</fullName>
    </recommendedName>
</protein>
<dbReference type="InterPro" id="IPR001789">
    <property type="entry name" value="Sig_transdc_resp-reg_receiver"/>
</dbReference>
<dbReference type="InterPro" id="IPR050595">
    <property type="entry name" value="Bact_response_regulator"/>
</dbReference>
<reference evidence="4" key="2">
    <citation type="submission" date="2021-08" db="EMBL/GenBank/DDBJ databases">
        <authorList>
            <person name="Tani A."/>
            <person name="Ola A."/>
            <person name="Ogura Y."/>
            <person name="Katsura K."/>
            <person name="Hayashi T."/>
        </authorList>
    </citation>
    <scope>NUCLEOTIDE SEQUENCE</scope>
    <source>
        <strain evidence="4">DSM 17168</strain>
    </source>
</reference>
<evidence type="ECO:0000256" key="2">
    <source>
        <dbReference type="PROSITE-ProRule" id="PRU00169"/>
    </source>
</evidence>